<dbReference type="InterPro" id="IPR002347">
    <property type="entry name" value="SDR_fam"/>
</dbReference>
<dbReference type="PRINTS" id="PR00080">
    <property type="entry name" value="SDRFAMILY"/>
</dbReference>
<dbReference type="PRINTS" id="PR00081">
    <property type="entry name" value="GDHRDH"/>
</dbReference>
<dbReference type="InterPro" id="IPR036291">
    <property type="entry name" value="NAD(P)-bd_dom_sf"/>
</dbReference>
<dbReference type="Gene3D" id="3.40.50.720">
    <property type="entry name" value="NAD(P)-binding Rossmann-like Domain"/>
    <property type="match status" value="1"/>
</dbReference>
<keyword evidence="5" id="KW-1185">Reference proteome</keyword>
<dbReference type="PANTHER" id="PTHR43976:SF16">
    <property type="entry name" value="SHORT-CHAIN DEHYDROGENASE_REDUCTASE FAMILY PROTEIN"/>
    <property type="match status" value="1"/>
</dbReference>
<sequence>MDNVLSSTKVFNVFVTRLDVSDDVSIHNAINSGISKFGSIDVLLNNAGYGAYGPLEAFSKDQIVRQFNTNVIGLLEVSKALMPHFRKNKGGIIINISSIAGKMTLPFGALYHGSKFAVEGISEALSFEMEQFGGKMKIIEPGAIATEFAGRSLDMSNDEKLTEYQDLVGKLLSNVKNMFEQASPASVVADVIYEAATDNTARLRYTAGEDAKIIIDNRHQLGDDAFITEIKKQFGISLK</sequence>
<evidence type="ECO:0000313" key="4">
    <source>
        <dbReference type="EMBL" id="MBB6330021.1"/>
    </source>
</evidence>
<accession>A0ABR6PWE8</accession>
<proteinExistence type="inferred from homology"/>
<comment type="similarity">
    <text evidence="1 3">Belongs to the short-chain dehydrogenases/reductases (SDR) family.</text>
</comment>
<dbReference type="EMBL" id="JACHKS010000001">
    <property type="protein sequence ID" value="MBB6330021.1"/>
    <property type="molecule type" value="Genomic_DNA"/>
</dbReference>
<name>A0ABR6PWE8_9FLAO</name>
<evidence type="ECO:0000256" key="1">
    <source>
        <dbReference type="ARBA" id="ARBA00006484"/>
    </source>
</evidence>
<protein>
    <submittedName>
        <fullName evidence="4">Short-subunit dehydrogenase</fullName>
    </submittedName>
</protein>
<dbReference type="Pfam" id="PF00106">
    <property type="entry name" value="adh_short"/>
    <property type="match status" value="1"/>
</dbReference>
<dbReference type="SUPFAM" id="SSF51735">
    <property type="entry name" value="NAD(P)-binding Rossmann-fold domains"/>
    <property type="match status" value="1"/>
</dbReference>
<comment type="caution">
    <text evidence="4">The sequence shown here is derived from an EMBL/GenBank/DDBJ whole genome shotgun (WGS) entry which is preliminary data.</text>
</comment>
<dbReference type="InterPro" id="IPR051911">
    <property type="entry name" value="SDR_oxidoreductase"/>
</dbReference>
<organism evidence="4 5">
    <name type="scientific">Chryseobacterium sediminis</name>
    <dbReference type="NCBI Taxonomy" id="1679494"/>
    <lineage>
        <taxon>Bacteria</taxon>
        <taxon>Pseudomonadati</taxon>
        <taxon>Bacteroidota</taxon>
        <taxon>Flavobacteriia</taxon>
        <taxon>Flavobacteriales</taxon>
        <taxon>Weeksellaceae</taxon>
        <taxon>Chryseobacterium group</taxon>
        <taxon>Chryseobacterium</taxon>
    </lineage>
</organism>
<dbReference type="PANTHER" id="PTHR43976">
    <property type="entry name" value="SHORT CHAIN DEHYDROGENASE"/>
    <property type="match status" value="1"/>
</dbReference>
<dbReference type="RefSeq" id="WP_184553402.1">
    <property type="nucleotide sequence ID" value="NZ_JACHKS010000001.1"/>
</dbReference>
<evidence type="ECO:0000313" key="5">
    <source>
        <dbReference type="Proteomes" id="UP000587367"/>
    </source>
</evidence>
<evidence type="ECO:0000256" key="3">
    <source>
        <dbReference type="RuleBase" id="RU000363"/>
    </source>
</evidence>
<reference evidence="4 5" key="1">
    <citation type="submission" date="2020-08" db="EMBL/GenBank/DDBJ databases">
        <title>Functional genomics of gut bacteria from endangered species of beetles.</title>
        <authorList>
            <person name="Carlos-Shanley C."/>
        </authorList>
    </citation>
    <scope>NUCLEOTIDE SEQUENCE [LARGE SCALE GENOMIC DNA]</scope>
    <source>
        <strain evidence="4 5">S00068</strain>
    </source>
</reference>
<evidence type="ECO:0000256" key="2">
    <source>
        <dbReference type="ARBA" id="ARBA00023002"/>
    </source>
</evidence>
<dbReference type="Proteomes" id="UP000587367">
    <property type="component" value="Unassembled WGS sequence"/>
</dbReference>
<keyword evidence="2" id="KW-0560">Oxidoreductase</keyword>
<gene>
    <name evidence="4" type="ORF">HNP24_000971</name>
</gene>